<gene>
    <name evidence="1" type="ORF">CLV43_110322</name>
</gene>
<keyword evidence="1" id="KW-0808">Transferase</keyword>
<keyword evidence="1" id="KW-0418">Kinase</keyword>
<name>A0A2T0SVU0_9PSEU</name>
<proteinExistence type="predicted"/>
<organism evidence="1 2">
    <name type="scientific">Umezawaea tangerina</name>
    <dbReference type="NCBI Taxonomy" id="84725"/>
    <lineage>
        <taxon>Bacteria</taxon>
        <taxon>Bacillati</taxon>
        <taxon>Actinomycetota</taxon>
        <taxon>Actinomycetes</taxon>
        <taxon>Pseudonocardiales</taxon>
        <taxon>Pseudonocardiaceae</taxon>
        <taxon>Umezawaea</taxon>
    </lineage>
</organism>
<sequence length="193" mass="21507">MPAYRLLVTGASGAGTTTLGRVLAARWHVPHADLDDYFWVPTDPPFAEKRPEGERLRLMREVFLPRASWVLSGSLMGWGDSLIPMFDGVVLLTIDPEVRMRRLTSREHVLQGEAVGPGGANEEAYRAFLDWAQGYDDPEFSGRNRAKHEQWLTAQPHPVLRLDSETPVEELADRVVEWLAAVPARAGGDRLPG</sequence>
<protein>
    <submittedName>
        <fullName evidence="1">Adenylate kinase family enzyme</fullName>
    </submittedName>
</protein>
<evidence type="ECO:0000313" key="2">
    <source>
        <dbReference type="Proteomes" id="UP000239494"/>
    </source>
</evidence>
<dbReference type="NCBIfam" id="NF004861">
    <property type="entry name" value="PRK06217.1"/>
    <property type="match status" value="1"/>
</dbReference>
<keyword evidence="2" id="KW-1185">Reference proteome</keyword>
<comment type="caution">
    <text evidence="1">The sequence shown here is derived from an EMBL/GenBank/DDBJ whole genome shotgun (WGS) entry which is preliminary data.</text>
</comment>
<dbReference type="RefSeq" id="WP_106191877.1">
    <property type="nucleotide sequence ID" value="NZ_PVTF01000010.1"/>
</dbReference>
<dbReference type="AlphaFoldDB" id="A0A2T0SVU0"/>
<dbReference type="OrthoDB" id="5508973at2"/>
<dbReference type="PANTHER" id="PTHR37816:SF2">
    <property type="entry name" value="DNA TOPOLOGY MODULATION PROTEIN FLAR-RELATED PROTEIN"/>
    <property type="match status" value="1"/>
</dbReference>
<dbReference type="PANTHER" id="PTHR37816">
    <property type="entry name" value="YALI0E33011P"/>
    <property type="match status" value="1"/>
</dbReference>
<dbReference type="SUPFAM" id="SSF52540">
    <property type="entry name" value="P-loop containing nucleoside triphosphate hydrolases"/>
    <property type="match status" value="1"/>
</dbReference>
<reference evidence="1 2" key="1">
    <citation type="submission" date="2018-03" db="EMBL/GenBank/DDBJ databases">
        <title>Genomic Encyclopedia of Archaeal and Bacterial Type Strains, Phase II (KMG-II): from individual species to whole genera.</title>
        <authorList>
            <person name="Goeker M."/>
        </authorList>
    </citation>
    <scope>NUCLEOTIDE SEQUENCE [LARGE SCALE GENOMIC DNA]</scope>
    <source>
        <strain evidence="1 2">DSM 44720</strain>
    </source>
</reference>
<dbReference type="Gene3D" id="3.40.50.300">
    <property type="entry name" value="P-loop containing nucleotide triphosphate hydrolases"/>
    <property type="match status" value="2"/>
</dbReference>
<dbReference type="Proteomes" id="UP000239494">
    <property type="component" value="Unassembled WGS sequence"/>
</dbReference>
<dbReference type="GO" id="GO:0016301">
    <property type="term" value="F:kinase activity"/>
    <property type="evidence" value="ECO:0007669"/>
    <property type="project" value="UniProtKB-KW"/>
</dbReference>
<dbReference type="EMBL" id="PVTF01000010">
    <property type="protein sequence ID" value="PRY37510.1"/>
    <property type="molecule type" value="Genomic_DNA"/>
</dbReference>
<dbReference type="InterPro" id="IPR052922">
    <property type="entry name" value="Cytidylate_Kinase-2"/>
</dbReference>
<dbReference type="InterPro" id="IPR027417">
    <property type="entry name" value="P-loop_NTPase"/>
</dbReference>
<evidence type="ECO:0000313" key="1">
    <source>
        <dbReference type="EMBL" id="PRY37510.1"/>
    </source>
</evidence>
<accession>A0A2T0SVU0</accession>